<keyword evidence="3" id="KW-1185">Reference proteome</keyword>
<evidence type="ECO:0000313" key="3">
    <source>
        <dbReference type="Proteomes" id="UP001607157"/>
    </source>
</evidence>
<name>A0ABW7I508_9RHOB</name>
<feature type="compositionally biased region" description="Low complexity" evidence="1">
    <location>
        <begin position="178"/>
        <end position="200"/>
    </location>
</feature>
<feature type="compositionally biased region" description="Acidic residues" evidence="1">
    <location>
        <begin position="334"/>
        <end position="355"/>
    </location>
</feature>
<feature type="compositionally biased region" description="Acidic residues" evidence="1">
    <location>
        <begin position="419"/>
        <end position="428"/>
    </location>
</feature>
<proteinExistence type="predicted"/>
<feature type="compositionally biased region" description="Low complexity" evidence="1">
    <location>
        <begin position="90"/>
        <end position="118"/>
    </location>
</feature>
<sequence>MVSNSKILTVSYGTFSCTLEGFDDSFNTMKAIAEYFRDLAADDRYFGAEPPSPDAEMLARIAEREISRRVEAHGTNGAYHLKAGPSALTAEPAAAAPAPKAEAAPQPAPAAAEPAFAKPDAEDMPDEAAFMPAPTARASAPAAESIADKLRRIRAVAAPAGTGAPGFDEDEHAQDFLTETPEAEAPSPAEQEQAETVEQAMPEVDDSFEDEDAPAPVDLDSLEEAFEPEADEEDMPAPAEVAEANEAEEKPADAAAADDTEDEAESDADILTRLSQPEVAAEADADMPAESAENDDDPYGIDSFDYASYDDAEDAAEAAEMPEEAEDHAAIEAAADDEDDDNIFGEDDADTSSDDANDTLAQLLADAMTPSEADAADARAKEAVGALDAKTGDEDERPLAARVVKMKRADLDAALAGGEFEEETEEADSASVLSPEAEAELQRELAEVEAELQNARAPDAALDAVRPDADADAAMDDDEKMDASDLDAEELPDDFMSDEFEDEDADNAPAAEEKSARDEAESRGKRLDTPAPDAQAARIFDEADTQLEEPASNERRSAIQHLRAAVAATRAERRAGGAMQADVDDRPYRDDLQTAVRPRRPRPVSTGSTPRPSAAAPQRPAPLKLVAEQRIDTGTAPVRPRRITRADLAPAPEAASREEVKDAPGFAAFAEQMGASNLTEMLEAAAAYMADVEGMPQFSRPMLMQKLREAQDEEFSREDGLRSFGQLLRQGKLQKLKGGRFAITDVTEFRQSA</sequence>
<organism evidence="2 3">
    <name type="scientific">Roseovarius aquimarinus</name>
    <dbReference type="NCBI Taxonomy" id="1229156"/>
    <lineage>
        <taxon>Bacteria</taxon>
        <taxon>Pseudomonadati</taxon>
        <taxon>Pseudomonadota</taxon>
        <taxon>Alphaproteobacteria</taxon>
        <taxon>Rhodobacterales</taxon>
        <taxon>Roseobacteraceae</taxon>
        <taxon>Roseovarius</taxon>
    </lineage>
</organism>
<dbReference type="Proteomes" id="UP001607157">
    <property type="component" value="Unassembled WGS sequence"/>
</dbReference>
<feature type="compositionally biased region" description="Acidic residues" evidence="1">
    <location>
        <begin position="308"/>
        <end position="326"/>
    </location>
</feature>
<feature type="compositionally biased region" description="Acidic residues" evidence="1">
    <location>
        <begin position="220"/>
        <end position="235"/>
    </location>
</feature>
<feature type="region of interest" description="Disordered" evidence="1">
    <location>
        <begin position="570"/>
        <end position="637"/>
    </location>
</feature>
<feature type="compositionally biased region" description="Basic and acidic residues" evidence="1">
    <location>
        <begin position="511"/>
        <end position="528"/>
    </location>
</feature>
<feature type="region of interest" description="Disordered" evidence="1">
    <location>
        <begin position="90"/>
        <end position="121"/>
    </location>
</feature>
<dbReference type="EMBL" id="JBIHMM010000001">
    <property type="protein sequence ID" value="MFH0252610.1"/>
    <property type="molecule type" value="Genomic_DNA"/>
</dbReference>
<feature type="compositionally biased region" description="Low complexity" evidence="1">
    <location>
        <begin position="451"/>
        <end position="464"/>
    </location>
</feature>
<comment type="caution">
    <text evidence="2">The sequence shown here is derived from an EMBL/GenBank/DDBJ whole genome shotgun (WGS) entry which is preliminary data.</text>
</comment>
<feature type="region of interest" description="Disordered" evidence="1">
    <location>
        <begin position="416"/>
        <end position="536"/>
    </location>
</feature>
<feature type="compositionally biased region" description="Acidic residues" evidence="1">
    <location>
        <begin position="256"/>
        <end position="268"/>
    </location>
</feature>
<feature type="compositionally biased region" description="Acidic residues" evidence="1">
    <location>
        <begin position="203"/>
        <end position="213"/>
    </location>
</feature>
<evidence type="ECO:0008006" key="4">
    <source>
        <dbReference type="Google" id="ProtNLM"/>
    </source>
</evidence>
<reference evidence="2 3" key="1">
    <citation type="submission" date="2024-10" db="EMBL/GenBank/DDBJ databases">
        <authorList>
            <person name="Yang X.-N."/>
        </authorList>
    </citation>
    <scope>NUCLEOTIDE SEQUENCE [LARGE SCALE GENOMIC DNA]</scope>
    <source>
        <strain evidence="2 3">CAU 1059</strain>
    </source>
</reference>
<dbReference type="PROSITE" id="PS51257">
    <property type="entry name" value="PROKAR_LIPOPROTEIN"/>
    <property type="match status" value="1"/>
</dbReference>
<feature type="compositionally biased region" description="Low complexity" evidence="1">
    <location>
        <begin position="157"/>
        <end position="166"/>
    </location>
</feature>
<feature type="region of interest" description="Disordered" evidence="1">
    <location>
        <begin position="157"/>
        <end position="355"/>
    </location>
</feature>
<evidence type="ECO:0000256" key="1">
    <source>
        <dbReference type="SAM" id="MobiDB-lite"/>
    </source>
</evidence>
<feature type="compositionally biased region" description="Low complexity" evidence="1">
    <location>
        <begin position="610"/>
        <end position="622"/>
    </location>
</feature>
<protein>
    <recommendedName>
        <fullName evidence="4">Lipoprotein</fullName>
    </recommendedName>
</protein>
<feature type="compositionally biased region" description="Acidic residues" evidence="1">
    <location>
        <begin position="281"/>
        <end position="299"/>
    </location>
</feature>
<feature type="compositionally biased region" description="Basic and acidic residues" evidence="1">
    <location>
        <begin position="583"/>
        <end position="592"/>
    </location>
</feature>
<accession>A0ABW7I508</accession>
<dbReference type="RefSeq" id="WP_377169292.1">
    <property type="nucleotide sequence ID" value="NZ_JBHTJC010000001.1"/>
</dbReference>
<feature type="compositionally biased region" description="Acidic residues" evidence="1">
    <location>
        <begin position="470"/>
        <end position="506"/>
    </location>
</feature>
<evidence type="ECO:0000313" key="2">
    <source>
        <dbReference type="EMBL" id="MFH0252610.1"/>
    </source>
</evidence>
<gene>
    <name evidence="2" type="ORF">ACGRVM_01785</name>
</gene>